<feature type="compositionally biased region" description="Acidic residues" evidence="1">
    <location>
        <begin position="122"/>
        <end position="134"/>
    </location>
</feature>
<protein>
    <submittedName>
        <fullName evidence="2">Uncharacterized protein</fullName>
    </submittedName>
</protein>
<name>A0A6G1JBE7_9PLEO</name>
<evidence type="ECO:0000313" key="3">
    <source>
        <dbReference type="Proteomes" id="UP000799291"/>
    </source>
</evidence>
<organism evidence="2 3">
    <name type="scientific">Lentithecium fluviatile CBS 122367</name>
    <dbReference type="NCBI Taxonomy" id="1168545"/>
    <lineage>
        <taxon>Eukaryota</taxon>
        <taxon>Fungi</taxon>
        <taxon>Dikarya</taxon>
        <taxon>Ascomycota</taxon>
        <taxon>Pezizomycotina</taxon>
        <taxon>Dothideomycetes</taxon>
        <taxon>Pleosporomycetidae</taxon>
        <taxon>Pleosporales</taxon>
        <taxon>Massarineae</taxon>
        <taxon>Lentitheciaceae</taxon>
        <taxon>Lentithecium</taxon>
    </lineage>
</organism>
<dbReference type="OrthoDB" id="407617at2759"/>
<accession>A0A6G1JBE7</accession>
<feature type="region of interest" description="Disordered" evidence="1">
    <location>
        <begin position="55"/>
        <end position="79"/>
    </location>
</feature>
<dbReference type="AlphaFoldDB" id="A0A6G1JBE7"/>
<dbReference type="EMBL" id="MU005574">
    <property type="protein sequence ID" value="KAF2687856.1"/>
    <property type="molecule type" value="Genomic_DNA"/>
</dbReference>
<feature type="compositionally biased region" description="Polar residues" evidence="1">
    <location>
        <begin position="1"/>
        <end position="33"/>
    </location>
</feature>
<dbReference type="Proteomes" id="UP000799291">
    <property type="component" value="Unassembled WGS sequence"/>
</dbReference>
<proteinExistence type="predicted"/>
<feature type="region of interest" description="Disordered" evidence="1">
    <location>
        <begin position="105"/>
        <end position="153"/>
    </location>
</feature>
<sequence length="293" mass="31428">MATKVTSLCSTSGAPTTPNATPRTEASVSTDNIPHTDLNAVGRILGTVQEDLNESADAAMYPSPPINTPEAFSPAPSVYRPARGRGLSAIGDRLAQLKLEERISPRKDTDVTSSNRSVVASIEEDDKDEQDDDGASSGKYSPAQSPCPAKPSVSFFNPTPVSIPIALGSPSSNPRIQEYLSFTSNDLPVTGPNKPDTSSTLAAPAMHSRENSIKSVKSDGAVSGVTEKSTWAEEVEDAAKRTVLQLEQLAMDEYNVDASKTIDDYYIARWQRLLSAPDRQIKVTVSKKTKDEE</sequence>
<gene>
    <name evidence="2" type="ORF">K458DRAFT_294007</name>
</gene>
<keyword evidence="3" id="KW-1185">Reference proteome</keyword>
<evidence type="ECO:0000256" key="1">
    <source>
        <dbReference type="SAM" id="MobiDB-lite"/>
    </source>
</evidence>
<reference evidence="2" key="1">
    <citation type="journal article" date="2020" name="Stud. Mycol.">
        <title>101 Dothideomycetes genomes: a test case for predicting lifestyles and emergence of pathogens.</title>
        <authorList>
            <person name="Haridas S."/>
            <person name="Albert R."/>
            <person name="Binder M."/>
            <person name="Bloem J."/>
            <person name="Labutti K."/>
            <person name="Salamov A."/>
            <person name="Andreopoulos B."/>
            <person name="Baker S."/>
            <person name="Barry K."/>
            <person name="Bills G."/>
            <person name="Bluhm B."/>
            <person name="Cannon C."/>
            <person name="Castanera R."/>
            <person name="Culley D."/>
            <person name="Daum C."/>
            <person name="Ezra D."/>
            <person name="Gonzalez J."/>
            <person name="Henrissat B."/>
            <person name="Kuo A."/>
            <person name="Liang C."/>
            <person name="Lipzen A."/>
            <person name="Lutzoni F."/>
            <person name="Magnuson J."/>
            <person name="Mondo S."/>
            <person name="Nolan M."/>
            <person name="Ohm R."/>
            <person name="Pangilinan J."/>
            <person name="Park H.-J."/>
            <person name="Ramirez L."/>
            <person name="Alfaro M."/>
            <person name="Sun H."/>
            <person name="Tritt A."/>
            <person name="Yoshinaga Y."/>
            <person name="Zwiers L.-H."/>
            <person name="Turgeon B."/>
            <person name="Goodwin S."/>
            <person name="Spatafora J."/>
            <person name="Crous P."/>
            <person name="Grigoriev I."/>
        </authorList>
    </citation>
    <scope>NUCLEOTIDE SEQUENCE</scope>
    <source>
        <strain evidence="2">CBS 122367</strain>
    </source>
</reference>
<feature type="region of interest" description="Disordered" evidence="1">
    <location>
        <begin position="1"/>
        <end position="36"/>
    </location>
</feature>
<evidence type="ECO:0000313" key="2">
    <source>
        <dbReference type="EMBL" id="KAF2687856.1"/>
    </source>
</evidence>
<feature type="region of interest" description="Disordered" evidence="1">
    <location>
        <begin position="184"/>
        <end position="220"/>
    </location>
</feature>